<dbReference type="Proteomes" id="UP000595662">
    <property type="component" value="Chromosome 1"/>
</dbReference>
<dbReference type="AlphaFoldDB" id="A0A7T6XIB8"/>
<dbReference type="VEuPathDB" id="FungiDB:PDIP_68750"/>
<evidence type="ECO:0000256" key="1">
    <source>
        <dbReference type="ARBA" id="ARBA00005352"/>
    </source>
</evidence>
<name>A0A7T6XIB8_PENDI</name>
<dbReference type="InterPro" id="IPR043987">
    <property type="entry name" value="CCZ1/INTU/HSP4_longin_1"/>
</dbReference>
<feature type="compositionally biased region" description="Basic and acidic residues" evidence="2">
    <location>
        <begin position="374"/>
        <end position="390"/>
    </location>
</feature>
<feature type="region of interest" description="Disordered" evidence="2">
    <location>
        <begin position="295"/>
        <end position="315"/>
    </location>
</feature>
<sequence length="848" mass="93713">MSTSTPDTTSDVSVFQPLPLFPVWCDLQTPFDDAMPESDHDSVIPAQLSYLAIYNPTLGPTDETIADQIVFYTSKSSYARRIDSSTVEGETNKSLEDEENERLRQIGLAQGMVNFASNFSAGKTLEYVETDKARVVLLELEKDWWIVASIDLTRIPAERSPGASDSPAFYYSSREMGPPPLLIQQLRRAHSEFLLHHDYNLDDILHQVGRSTFCLFLERFWEKFAWNWELLLTGNPIIEIYNGIKLSAGGELGIGVGEEEWGSGEREVLEDFVTRTDGLVDLVVSRFGDLSSQFEESPALTGSNNQSRWLGADNDPQPSDGVVFTGVGALSRHSLVHVSHWMECIYRFGDAAYGVGRDPTSLRRRKPRKQRGRRISEDAPRRSTSDHDFKPGIPRPLITAAPQPPPEFNEGNQTGTRNEPPPHGSEQNSADLQFPTEAVIKYLTLGYGSSWSFSPKSTPTPPESSTPMRDESTSNTSTPRNQPISAVQSPQTGLKYRNCTRNSSSGHFVLGPRDDLEKLDDLEERSPEPKSENGKPKTRIVHRTLYVHLADGLTTTPTKLQVVIYVHQPFMFTFLFDPQTPALSSPSLYSSMHHQLGPLHKPLLSSTSPTMAASRIAVSETSPDPNKQFSSRAQPVYDLVYDPSNLTIRSSIPNIPSMSMTSPSGEPTSSPPHSPSPSPFQPSTQTPWSRIESLAIHHHLLSTHSDTRSRSQELERTSKTHRGWWVVWVRIPHSPAQTPTALSITSSSFALSSIANNDDSFLANQTQAYPVPPPREAFIVRKASDYLSPASHGRVSSGARFFRDLGGASSSAGLTGSSQAADIAPSKLVEGLGMDARRYIEGLLSLNR</sequence>
<feature type="compositionally biased region" description="Basic residues" evidence="2">
    <location>
        <begin position="362"/>
        <end position="373"/>
    </location>
</feature>
<evidence type="ECO:0000313" key="4">
    <source>
        <dbReference type="EMBL" id="QQK41695.1"/>
    </source>
</evidence>
<reference evidence="4 5" key="1">
    <citation type="submission" date="2020-08" db="EMBL/GenBank/DDBJ databases">
        <title>The completed genome sequence of the pathogenic ascomycete fungus Penicillium digitatum.</title>
        <authorList>
            <person name="Wang M."/>
        </authorList>
    </citation>
    <scope>NUCLEOTIDE SEQUENCE [LARGE SCALE GENOMIC DNA]</scope>
    <source>
        <strain evidence="4 5">PdW03</strain>
    </source>
</reference>
<dbReference type="OMA" id="IYDLVWD"/>
<dbReference type="Pfam" id="PF19031">
    <property type="entry name" value="Intu_longin_1"/>
    <property type="match status" value="1"/>
</dbReference>
<gene>
    <name evidence="4" type="ORF">Pdw03_4549</name>
</gene>
<comment type="similarity">
    <text evidence="1">Belongs to the CCZ1 family.</text>
</comment>
<accession>A0A7T6XIB8</accession>
<organism evidence="4 5">
    <name type="scientific">Penicillium digitatum</name>
    <name type="common">Green mold</name>
    <dbReference type="NCBI Taxonomy" id="36651"/>
    <lineage>
        <taxon>Eukaryota</taxon>
        <taxon>Fungi</taxon>
        <taxon>Dikarya</taxon>
        <taxon>Ascomycota</taxon>
        <taxon>Pezizomycotina</taxon>
        <taxon>Eurotiomycetes</taxon>
        <taxon>Eurotiomycetidae</taxon>
        <taxon>Eurotiales</taxon>
        <taxon>Aspergillaceae</taxon>
        <taxon>Penicillium</taxon>
    </lineage>
</organism>
<feature type="region of interest" description="Disordered" evidence="2">
    <location>
        <begin position="450"/>
        <end position="537"/>
    </location>
</feature>
<protein>
    <submittedName>
        <fullName evidence="4">Protease inhibitor I4, serpin</fullName>
    </submittedName>
</protein>
<dbReference type="RefSeq" id="XP_014531032.1">
    <property type="nucleotide sequence ID" value="XM_014675546.1"/>
</dbReference>
<dbReference type="GO" id="GO:0035658">
    <property type="term" value="C:Mon1-Ccz1 complex"/>
    <property type="evidence" value="ECO:0007669"/>
    <property type="project" value="InterPro"/>
</dbReference>
<feature type="compositionally biased region" description="Polar residues" evidence="2">
    <location>
        <begin position="473"/>
        <end position="492"/>
    </location>
</feature>
<feature type="compositionally biased region" description="Basic and acidic residues" evidence="2">
    <location>
        <begin position="524"/>
        <end position="535"/>
    </location>
</feature>
<dbReference type="PANTHER" id="PTHR13056:SF0">
    <property type="entry name" value="VACUOLAR FUSION PROTEIN CCZ1 HOMOLOG-RELATED"/>
    <property type="match status" value="1"/>
</dbReference>
<dbReference type="GO" id="GO:0016192">
    <property type="term" value="P:vesicle-mediated transport"/>
    <property type="evidence" value="ECO:0007669"/>
    <property type="project" value="InterPro"/>
</dbReference>
<proteinExistence type="inferred from homology"/>
<dbReference type="GeneID" id="26235191"/>
<feature type="domain" description="CCZ1/INTU/HSP4 first Longin" evidence="3">
    <location>
        <begin position="49"/>
        <end position="166"/>
    </location>
</feature>
<dbReference type="PANTHER" id="PTHR13056">
    <property type="entry name" value="VACUOLAR FUSION PROTEIN CCZ1 HOMOLOG-RELATED"/>
    <property type="match status" value="1"/>
</dbReference>
<feature type="compositionally biased region" description="Low complexity" evidence="2">
    <location>
        <begin position="656"/>
        <end position="668"/>
    </location>
</feature>
<dbReference type="KEGG" id="pdp:PDIP_68750"/>
<dbReference type="EMBL" id="CP060774">
    <property type="protein sequence ID" value="QQK41695.1"/>
    <property type="molecule type" value="Genomic_DNA"/>
</dbReference>
<evidence type="ECO:0000259" key="3">
    <source>
        <dbReference type="Pfam" id="PF19031"/>
    </source>
</evidence>
<dbReference type="InterPro" id="IPR013176">
    <property type="entry name" value="Ccz1"/>
</dbReference>
<feature type="compositionally biased region" description="Polar residues" evidence="2">
    <location>
        <begin position="295"/>
        <end position="308"/>
    </location>
</feature>
<feature type="region of interest" description="Disordered" evidence="2">
    <location>
        <begin position="652"/>
        <end position="687"/>
    </location>
</feature>
<feature type="region of interest" description="Disordered" evidence="2">
    <location>
        <begin position="356"/>
        <end position="430"/>
    </location>
</feature>
<evidence type="ECO:0000313" key="5">
    <source>
        <dbReference type="Proteomes" id="UP000595662"/>
    </source>
</evidence>
<feature type="compositionally biased region" description="Pro residues" evidence="2">
    <location>
        <begin position="669"/>
        <end position="680"/>
    </location>
</feature>
<evidence type="ECO:0000256" key="2">
    <source>
        <dbReference type="SAM" id="MobiDB-lite"/>
    </source>
</evidence>